<gene>
    <name evidence="5" type="ORF">AGABI1DRAFT_127833</name>
</gene>
<dbReference type="GeneID" id="18826728"/>
<dbReference type="HOGENOM" id="CLU_478133_0_0_1"/>
<feature type="domain" description="DDE Tnp4" evidence="4">
    <location>
        <begin position="209"/>
        <end position="317"/>
    </location>
</feature>
<feature type="compositionally biased region" description="Basic residues" evidence="3">
    <location>
        <begin position="466"/>
        <end position="476"/>
    </location>
</feature>
<evidence type="ECO:0000313" key="5">
    <source>
        <dbReference type="EMBL" id="EKM80152.1"/>
    </source>
</evidence>
<dbReference type="RefSeq" id="XP_007329386.1">
    <property type="nucleotide sequence ID" value="XM_007329324.1"/>
</dbReference>
<reference evidence="6" key="1">
    <citation type="journal article" date="2012" name="Proc. Natl. Acad. Sci. U.S.A.">
        <title>Genome sequence of the button mushroom Agaricus bisporus reveals mechanisms governing adaptation to a humic-rich ecological niche.</title>
        <authorList>
            <person name="Morin E."/>
            <person name="Kohler A."/>
            <person name="Baker A.R."/>
            <person name="Foulongne-Oriol M."/>
            <person name="Lombard V."/>
            <person name="Nagy L.G."/>
            <person name="Ohm R.A."/>
            <person name="Patyshakuliyeva A."/>
            <person name="Brun A."/>
            <person name="Aerts A.L."/>
            <person name="Bailey A.M."/>
            <person name="Billette C."/>
            <person name="Coutinho P.M."/>
            <person name="Deakin G."/>
            <person name="Doddapaneni H."/>
            <person name="Floudas D."/>
            <person name="Grimwood J."/>
            <person name="Hilden K."/>
            <person name="Kuees U."/>
            <person name="LaButti K.M."/>
            <person name="Lapidus A."/>
            <person name="Lindquist E.A."/>
            <person name="Lucas S.M."/>
            <person name="Murat C."/>
            <person name="Riley R.W."/>
            <person name="Salamov A.A."/>
            <person name="Schmutz J."/>
            <person name="Subramanian V."/>
            <person name="Woesten H.A.B."/>
            <person name="Xu J."/>
            <person name="Eastwood D.C."/>
            <person name="Foster G.D."/>
            <person name="Sonnenberg A.S."/>
            <person name="Cullen D."/>
            <person name="de Vries R.P."/>
            <person name="Lundell T."/>
            <person name="Hibbett D.S."/>
            <person name="Henrissat B."/>
            <person name="Burton K.S."/>
            <person name="Kerrigan R.W."/>
            <person name="Challen M.P."/>
            <person name="Grigoriev I.V."/>
            <person name="Martin F."/>
        </authorList>
    </citation>
    <scope>NUCLEOTIDE SEQUENCE [LARGE SCALE GENOMIC DNA]</scope>
    <source>
        <strain evidence="6">JB137-S8 / ATCC MYA-4627 / FGSC 10392</strain>
    </source>
</reference>
<dbReference type="GO" id="GO:0046872">
    <property type="term" value="F:metal ion binding"/>
    <property type="evidence" value="ECO:0007669"/>
    <property type="project" value="UniProtKB-KW"/>
</dbReference>
<feature type="compositionally biased region" description="Basic and acidic residues" evidence="3">
    <location>
        <begin position="420"/>
        <end position="432"/>
    </location>
</feature>
<feature type="compositionally biased region" description="Low complexity" evidence="3">
    <location>
        <begin position="515"/>
        <end position="525"/>
    </location>
</feature>
<comment type="cofactor">
    <cofactor evidence="1">
        <name>a divalent metal cation</name>
        <dbReference type="ChEBI" id="CHEBI:60240"/>
    </cofactor>
</comment>
<accession>K5XAT1</accession>
<evidence type="ECO:0000259" key="4">
    <source>
        <dbReference type="Pfam" id="PF13359"/>
    </source>
</evidence>
<name>K5XAT1_AGABU</name>
<dbReference type="InterPro" id="IPR027806">
    <property type="entry name" value="HARBI1_dom"/>
</dbReference>
<dbReference type="PANTHER" id="PTHR48471">
    <property type="entry name" value="DDE TNP4 DOMAIN-CONTAINING PROTEIN"/>
    <property type="match status" value="1"/>
</dbReference>
<evidence type="ECO:0000256" key="1">
    <source>
        <dbReference type="ARBA" id="ARBA00001968"/>
    </source>
</evidence>
<dbReference type="PANTHER" id="PTHR48471:SF1">
    <property type="entry name" value="DDE TNP4 DOMAIN-CONTAINING PROTEIN"/>
    <property type="match status" value="1"/>
</dbReference>
<feature type="compositionally biased region" description="Pro residues" evidence="3">
    <location>
        <begin position="484"/>
        <end position="502"/>
    </location>
</feature>
<dbReference type="InParanoid" id="K5XAT1"/>
<keyword evidence="6" id="KW-1185">Reference proteome</keyword>
<dbReference type="Pfam" id="PF13359">
    <property type="entry name" value="DDE_Tnp_4"/>
    <property type="match status" value="1"/>
</dbReference>
<dbReference type="eggNOG" id="ENOG502RD8E">
    <property type="taxonomic scope" value="Eukaryota"/>
</dbReference>
<organism evidence="5 6">
    <name type="scientific">Agaricus bisporus var. burnettii (strain JB137-S8 / ATCC MYA-4627 / FGSC 10392)</name>
    <name type="common">White button mushroom</name>
    <dbReference type="NCBI Taxonomy" id="597362"/>
    <lineage>
        <taxon>Eukaryota</taxon>
        <taxon>Fungi</taxon>
        <taxon>Dikarya</taxon>
        <taxon>Basidiomycota</taxon>
        <taxon>Agaricomycotina</taxon>
        <taxon>Agaricomycetes</taxon>
        <taxon>Agaricomycetidae</taxon>
        <taxon>Agaricales</taxon>
        <taxon>Agaricineae</taxon>
        <taxon>Agaricaceae</taxon>
        <taxon>Agaricus</taxon>
    </lineage>
</organism>
<feature type="region of interest" description="Disordered" evidence="3">
    <location>
        <begin position="364"/>
        <end position="527"/>
    </location>
</feature>
<dbReference type="AlphaFoldDB" id="K5XAT1"/>
<keyword evidence="2" id="KW-0479">Metal-binding</keyword>
<evidence type="ECO:0000313" key="6">
    <source>
        <dbReference type="Proteomes" id="UP000008493"/>
    </source>
</evidence>
<dbReference type="Proteomes" id="UP000008493">
    <property type="component" value="Unassembled WGS sequence"/>
</dbReference>
<dbReference type="OrthoDB" id="78198at2759"/>
<feature type="compositionally biased region" description="Pro residues" evidence="3">
    <location>
        <begin position="369"/>
        <end position="379"/>
    </location>
</feature>
<evidence type="ECO:0000256" key="2">
    <source>
        <dbReference type="ARBA" id="ARBA00022723"/>
    </source>
</evidence>
<sequence>MTDRFDDDDANDYDAYNSTMQDMFFHQMQMLEEEDELAVAAAGIVIYLDEEVRRMRNARRARNRQYLLRADLLPNPRLDTPWQALYNHQNKRGFVTTMGLDPDTFQIVLDSGFRDLWDSTPIPRSDTNSGGIPRLSRRSLDAAGALGLILHYLSSPMLEVSLCEIFALIPATVSRYIQFSLSLLLQTLHQQNDLIVVRHPRLTGAFGSMDGLNLPVQVSADEDTENATYNGWLHAHFVSSVFVFAAEGRFVSLYPISNTDEVSQVQLSHPIYLKLQHRTPEGYYLVTDTAFPRGSNQIAGRIQAPLKQGSKLPEDEHANAVYDTGCNTIIPISDPSATCLNSLSSIKLAANSFSSPDSVLSAMYYSRPESPPPRAPSPPLHAITPLPSPSSRLRKSSSSSLVPSLPPGLHGDRTLLTVRSYEHISRKSELRQHRPPKRTRSALGHASSSARSASLPEPLDPSTISRPHHHARHNHTRSLSSRASPPPSSQMHSPPPPVPPIPSFVLTPADKKSSHSTSSSPITPIFLPDLEPVSPISNLPSSAMKSKKSGLGVTCLKFLSLRNSLRTNRV</sequence>
<protein>
    <recommendedName>
        <fullName evidence="4">DDE Tnp4 domain-containing protein</fullName>
    </recommendedName>
</protein>
<proteinExistence type="predicted"/>
<evidence type="ECO:0000256" key="3">
    <source>
        <dbReference type="SAM" id="MobiDB-lite"/>
    </source>
</evidence>
<dbReference type="EMBL" id="JH971389">
    <property type="protein sequence ID" value="EKM80152.1"/>
    <property type="molecule type" value="Genomic_DNA"/>
</dbReference>
<dbReference type="KEGG" id="abp:AGABI1DRAFT127833"/>